<dbReference type="Proteomes" id="UP000265080">
    <property type="component" value="Chromosome 16"/>
</dbReference>
<reference evidence="1" key="2">
    <citation type="submission" date="2025-08" db="UniProtKB">
        <authorList>
            <consortium name="Ensembl"/>
        </authorList>
    </citation>
    <scope>IDENTIFICATION</scope>
</reference>
<accession>A0A3P8SC26</accession>
<dbReference type="GeneTree" id="ENSGT00940000173983"/>
<dbReference type="Ensembl" id="ENSAPET00000010471.1">
    <property type="protein sequence ID" value="ENSAPEP00000010193.1"/>
    <property type="gene ID" value="ENSAPEG00000007323.1"/>
</dbReference>
<reference evidence="1" key="3">
    <citation type="submission" date="2025-09" db="UniProtKB">
        <authorList>
            <consortium name="Ensembl"/>
        </authorList>
    </citation>
    <scope>IDENTIFICATION</scope>
</reference>
<reference evidence="1 2" key="1">
    <citation type="submission" date="2018-03" db="EMBL/GenBank/DDBJ databases">
        <title>Finding Nemo's genes: A chromosome-scale reference assembly of the genome of the orange clownfish Amphiprion percula.</title>
        <authorList>
            <person name="Lehmann R."/>
        </authorList>
    </citation>
    <scope>NUCLEOTIDE SEQUENCE</scope>
</reference>
<evidence type="ECO:0000313" key="2">
    <source>
        <dbReference type="Proteomes" id="UP000265080"/>
    </source>
</evidence>
<dbReference type="AlphaFoldDB" id="A0A3P8SC26"/>
<proteinExistence type="predicted"/>
<protein>
    <submittedName>
        <fullName evidence="1">Uncharacterized protein</fullName>
    </submittedName>
</protein>
<keyword evidence="2" id="KW-1185">Reference proteome</keyword>
<evidence type="ECO:0000313" key="1">
    <source>
        <dbReference type="Ensembl" id="ENSAPEP00000010193.1"/>
    </source>
</evidence>
<organism evidence="1 2">
    <name type="scientific">Amphiprion percula</name>
    <name type="common">Orange clownfish</name>
    <name type="synonym">Lutjanus percula</name>
    <dbReference type="NCBI Taxonomy" id="161767"/>
    <lineage>
        <taxon>Eukaryota</taxon>
        <taxon>Metazoa</taxon>
        <taxon>Chordata</taxon>
        <taxon>Craniata</taxon>
        <taxon>Vertebrata</taxon>
        <taxon>Euteleostomi</taxon>
        <taxon>Actinopterygii</taxon>
        <taxon>Neopterygii</taxon>
        <taxon>Teleostei</taxon>
        <taxon>Neoteleostei</taxon>
        <taxon>Acanthomorphata</taxon>
        <taxon>Ovalentaria</taxon>
        <taxon>Pomacentridae</taxon>
        <taxon>Amphiprion</taxon>
    </lineage>
</organism>
<sequence length="142" mass="16429">MTLRVTLSRCRDNVSSLGSGDILTGNDLELPINLSMFLDCGRKPEYPEKTHACTGRTCKLHVGVWMNGLRVFKNGFSGNILGEGFQRILLEHREIEFRDKVNTQEVIRPVRRIAQELQLLERRSFLFPLLDQNMCYRKSRSM</sequence>
<dbReference type="STRING" id="161767.ENSAPEP00000010193"/>
<name>A0A3P8SC26_AMPPE</name>